<sequence>MNVRTQVIILLVVGIILISGGLVFMSMFPSIFEKMLTKKLILAPGTETMDSFTSPPIPIYMQFYMFNLTNKDDVVNTGAKPNLQQLGPYTYEEGRLKHDFKWNDDLGIITYRQNKSFYFREDLSEGNLETDKITTINAVMISLASKLSTLPDFAHGIGQIFLKRFNVNPFITRTVGELLFAGYKEPLLKQLGAITKDPVMKTGKFGFFYPKNNTNDGTYTVYTGARGMENYMNIYSWHGQKEVEFWKEDRCNMINGTEGSQFPPPLLRENNVVLFTAELCRSIYATYEKDVQHGPLTLYRYVLPDELLAESDENKCYCPDDFSCRAGMMNIGPCKDGKPVIMSTPHFYQGNIEDARLLIGIEPNKEEHQTYLDLEPNTGVVFRAAKRLQVNMPLRRYADLPALKNVPELIYPILWVNESAVVPLDRSENLHQKLTKPKFVVKVACWGLVALGALLILIGIVRCILNICSNGGDKVQGVNNRKENYDAKDNGVTNYLLLHCYCGQNTANTS</sequence>
<dbReference type="GO" id="GO:0016020">
    <property type="term" value="C:membrane"/>
    <property type="evidence" value="ECO:0007669"/>
    <property type="project" value="UniProtKB-SubCell"/>
</dbReference>
<evidence type="ECO:0000256" key="4">
    <source>
        <dbReference type="ARBA" id="ARBA00022989"/>
    </source>
</evidence>
<feature type="transmembrane region" description="Helical" evidence="7">
    <location>
        <begin position="6"/>
        <end position="32"/>
    </location>
</feature>
<dbReference type="PRINTS" id="PR01611">
    <property type="entry name" value="LIMPII"/>
</dbReference>
<keyword evidence="3 7" id="KW-0812">Transmembrane</keyword>
<keyword evidence="4 7" id="KW-1133">Transmembrane helix</keyword>
<dbReference type="InterPro" id="IPR005429">
    <property type="entry name" value="LimpII"/>
</dbReference>
<evidence type="ECO:0000256" key="7">
    <source>
        <dbReference type="SAM" id="Phobius"/>
    </source>
</evidence>
<dbReference type="Proteomes" id="UP001497623">
    <property type="component" value="Unassembled WGS sequence"/>
</dbReference>
<evidence type="ECO:0000256" key="2">
    <source>
        <dbReference type="ARBA" id="ARBA00010532"/>
    </source>
</evidence>
<evidence type="ECO:0000313" key="9">
    <source>
        <dbReference type="Proteomes" id="UP001497623"/>
    </source>
</evidence>
<dbReference type="Pfam" id="PF01130">
    <property type="entry name" value="CD36"/>
    <property type="match status" value="1"/>
</dbReference>
<keyword evidence="6" id="KW-0325">Glycoprotein</keyword>
<feature type="non-terminal residue" evidence="8">
    <location>
        <position position="510"/>
    </location>
</feature>
<keyword evidence="5 7" id="KW-0472">Membrane</keyword>
<dbReference type="PRINTS" id="PR01609">
    <property type="entry name" value="CD36FAMILY"/>
</dbReference>
<evidence type="ECO:0000256" key="1">
    <source>
        <dbReference type="ARBA" id="ARBA00004370"/>
    </source>
</evidence>
<dbReference type="EMBL" id="CAXKWB010014535">
    <property type="protein sequence ID" value="CAL4110951.1"/>
    <property type="molecule type" value="Genomic_DNA"/>
</dbReference>
<comment type="subcellular location">
    <subcellularLocation>
        <location evidence="1">Membrane</location>
    </subcellularLocation>
</comment>
<comment type="similarity">
    <text evidence="2">Belongs to the CD36 family.</text>
</comment>
<evidence type="ECO:0000256" key="5">
    <source>
        <dbReference type="ARBA" id="ARBA00023136"/>
    </source>
</evidence>
<evidence type="ECO:0000313" key="8">
    <source>
        <dbReference type="EMBL" id="CAL4110951.1"/>
    </source>
</evidence>
<proteinExistence type="inferred from homology"/>
<dbReference type="InterPro" id="IPR002159">
    <property type="entry name" value="CD36_fam"/>
</dbReference>
<gene>
    <name evidence="8" type="ORF">MNOR_LOCUS19515</name>
</gene>
<feature type="transmembrane region" description="Helical" evidence="7">
    <location>
        <begin position="439"/>
        <end position="461"/>
    </location>
</feature>
<accession>A0AAV2R4R2</accession>
<evidence type="ECO:0000256" key="6">
    <source>
        <dbReference type="ARBA" id="ARBA00023180"/>
    </source>
</evidence>
<dbReference type="AlphaFoldDB" id="A0AAV2R4R2"/>
<name>A0AAV2R4R2_MEGNR</name>
<comment type="caution">
    <text evidence="8">The sequence shown here is derived from an EMBL/GenBank/DDBJ whole genome shotgun (WGS) entry which is preliminary data.</text>
</comment>
<evidence type="ECO:0000256" key="3">
    <source>
        <dbReference type="ARBA" id="ARBA00022692"/>
    </source>
</evidence>
<keyword evidence="9" id="KW-1185">Reference proteome</keyword>
<organism evidence="8 9">
    <name type="scientific">Meganyctiphanes norvegica</name>
    <name type="common">Northern krill</name>
    <name type="synonym">Thysanopoda norvegica</name>
    <dbReference type="NCBI Taxonomy" id="48144"/>
    <lineage>
        <taxon>Eukaryota</taxon>
        <taxon>Metazoa</taxon>
        <taxon>Ecdysozoa</taxon>
        <taxon>Arthropoda</taxon>
        <taxon>Crustacea</taxon>
        <taxon>Multicrustacea</taxon>
        <taxon>Malacostraca</taxon>
        <taxon>Eumalacostraca</taxon>
        <taxon>Eucarida</taxon>
        <taxon>Euphausiacea</taxon>
        <taxon>Euphausiidae</taxon>
        <taxon>Meganyctiphanes</taxon>
    </lineage>
</organism>
<dbReference type="PANTHER" id="PTHR11923">
    <property type="entry name" value="SCAVENGER RECEPTOR CLASS B TYPE-1 SR-B1"/>
    <property type="match status" value="1"/>
</dbReference>
<dbReference type="GO" id="GO:0005764">
    <property type="term" value="C:lysosome"/>
    <property type="evidence" value="ECO:0007669"/>
    <property type="project" value="InterPro"/>
</dbReference>
<dbReference type="GO" id="GO:0005044">
    <property type="term" value="F:scavenger receptor activity"/>
    <property type="evidence" value="ECO:0007669"/>
    <property type="project" value="InterPro"/>
</dbReference>
<reference evidence="8 9" key="1">
    <citation type="submission" date="2024-05" db="EMBL/GenBank/DDBJ databases">
        <authorList>
            <person name="Wallberg A."/>
        </authorList>
    </citation>
    <scope>NUCLEOTIDE SEQUENCE [LARGE SCALE GENOMIC DNA]</scope>
</reference>
<protein>
    <recommendedName>
        <fullName evidence="10">Lysosome membrane protein 2</fullName>
    </recommendedName>
</protein>
<dbReference type="PANTHER" id="PTHR11923:SF111">
    <property type="entry name" value="LYSOSOME MEMBRANE PROTEIN 2-LIKE"/>
    <property type="match status" value="1"/>
</dbReference>
<evidence type="ECO:0008006" key="10">
    <source>
        <dbReference type="Google" id="ProtNLM"/>
    </source>
</evidence>